<evidence type="ECO:0000259" key="3">
    <source>
        <dbReference type="PROSITE" id="PS50103"/>
    </source>
</evidence>
<dbReference type="InterPro" id="IPR000571">
    <property type="entry name" value="Znf_CCCH"/>
</dbReference>
<gene>
    <name evidence="4" type="primary">ga13457</name>
    <name evidence="4" type="ORF">PR202_ga13457</name>
</gene>
<protein>
    <recommendedName>
        <fullName evidence="3">C3H1-type domain-containing protein</fullName>
    </recommendedName>
</protein>
<dbReference type="Pfam" id="PF07893">
    <property type="entry name" value="DUF1668"/>
    <property type="match status" value="1"/>
</dbReference>
<dbReference type="AlphaFoldDB" id="A0AAV5CEU8"/>
<comment type="caution">
    <text evidence="4">The sequence shown here is derived from an EMBL/GenBank/DDBJ whole genome shotgun (WGS) entry which is preliminary data.</text>
</comment>
<proteinExistence type="predicted"/>
<feature type="zinc finger region" description="C3H1-type" evidence="1">
    <location>
        <begin position="204"/>
        <end position="234"/>
    </location>
</feature>
<sequence length="438" mass="47394">MSDDDTSTGARGSACVNPALFPSAASSSKAGKGLSFVDAVPKPEKTLQPPRRLHLVPCLTIVALLGRLGAKRQQIEWRRSHVPSSGKGATRSEEMRGDKIALSSSLDSGGGYPGDQPLPSPIFSFDAQRGLPTHFAAAFGSKLIVTQPVLPATSEVKKKQIDERRECGDVHARRLRYGLGRGQITSTPFTSPSPAIGSSLCPLDHPSNCCTLRYLNSTARCGRGASCPNRHSSPSTSRPTRCAIFVSVGKPNAAAATFTFDTADGALENSSNGGVENAWKRHGPWVLPFAGRAYFDPDLDAWVGFSRDFRGRLCSCDVASAISHDSDGQCPGWKVSNERYFTDGSVEEHVGASLVYMGGRSRFCIVESFRINDGSADGMEEKDASRPSCHCWIRLTTFSLRYDRNGDLTTGNSRRVRCYKAPETASEPMIKYPVAFWM</sequence>
<accession>A0AAV5CEU8</accession>
<keyword evidence="1" id="KW-0862">Zinc</keyword>
<evidence type="ECO:0000256" key="1">
    <source>
        <dbReference type="PROSITE-ProRule" id="PRU00723"/>
    </source>
</evidence>
<name>A0AAV5CEU8_ELECO</name>
<reference evidence="4" key="2">
    <citation type="submission" date="2021-12" db="EMBL/GenBank/DDBJ databases">
        <title>Resequencing data analysis of finger millet.</title>
        <authorList>
            <person name="Hatakeyama M."/>
            <person name="Aluri S."/>
            <person name="Balachadran M.T."/>
            <person name="Sivarajan S.R."/>
            <person name="Poveda L."/>
            <person name="Shimizu-Inatsugi R."/>
            <person name="Schlapbach R."/>
            <person name="Sreeman S.M."/>
            <person name="Shimizu K.K."/>
        </authorList>
    </citation>
    <scope>NUCLEOTIDE SEQUENCE</scope>
</reference>
<dbReference type="Proteomes" id="UP001054889">
    <property type="component" value="Unassembled WGS sequence"/>
</dbReference>
<reference evidence="4" key="1">
    <citation type="journal article" date="2018" name="DNA Res.">
        <title>Multiple hybrid de novo genome assembly of finger millet, an orphan allotetraploid crop.</title>
        <authorList>
            <person name="Hatakeyama M."/>
            <person name="Aluri S."/>
            <person name="Balachadran M.T."/>
            <person name="Sivarajan S.R."/>
            <person name="Patrignani A."/>
            <person name="Gruter S."/>
            <person name="Poveda L."/>
            <person name="Shimizu-Inatsugi R."/>
            <person name="Baeten J."/>
            <person name="Francoijs K.J."/>
            <person name="Nataraja K.N."/>
            <person name="Reddy Y.A.N."/>
            <person name="Phadnis S."/>
            <person name="Ravikumar R.L."/>
            <person name="Schlapbach R."/>
            <person name="Sreeman S.M."/>
            <person name="Shimizu K.K."/>
        </authorList>
    </citation>
    <scope>NUCLEOTIDE SEQUENCE</scope>
</reference>
<evidence type="ECO:0000313" key="4">
    <source>
        <dbReference type="EMBL" id="GJM96602.1"/>
    </source>
</evidence>
<dbReference type="InterPro" id="IPR012871">
    <property type="entry name" value="DUF1668_ORYSA"/>
</dbReference>
<evidence type="ECO:0000256" key="2">
    <source>
        <dbReference type="SAM" id="MobiDB-lite"/>
    </source>
</evidence>
<organism evidence="4 5">
    <name type="scientific">Eleusine coracana subsp. coracana</name>
    <dbReference type="NCBI Taxonomy" id="191504"/>
    <lineage>
        <taxon>Eukaryota</taxon>
        <taxon>Viridiplantae</taxon>
        <taxon>Streptophyta</taxon>
        <taxon>Embryophyta</taxon>
        <taxon>Tracheophyta</taxon>
        <taxon>Spermatophyta</taxon>
        <taxon>Magnoliopsida</taxon>
        <taxon>Liliopsida</taxon>
        <taxon>Poales</taxon>
        <taxon>Poaceae</taxon>
        <taxon>PACMAD clade</taxon>
        <taxon>Chloridoideae</taxon>
        <taxon>Cynodonteae</taxon>
        <taxon>Eleusininae</taxon>
        <taxon>Eleusine</taxon>
    </lineage>
</organism>
<keyword evidence="5" id="KW-1185">Reference proteome</keyword>
<dbReference type="GO" id="GO:0008270">
    <property type="term" value="F:zinc ion binding"/>
    <property type="evidence" value="ECO:0007669"/>
    <property type="project" value="UniProtKB-KW"/>
</dbReference>
<feature type="domain" description="C3H1-type" evidence="3">
    <location>
        <begin position="204"/>
        <end position="234"/>
    </location>
</feature>
<dbReference type="PANTHER" id="PTHR33085:SF62">
    <property type="entry name" value="OS03G0632600 PROTEIN"/>
    <property type="match status" value="1"/>
</dbReference>
<dbReference type="PROSITE" id="PS50103">
    <property type="entry name" value="ZF_C3H1"/>
    <property type="match status" value="1"/>
</dbReference>
<dbReference type="PANTHER" id="PTHR33085">
    <property type="entry name" value="OS12G0113100 PROTEIN-RELATED"/>
    <property type="match status" value="1"/>
</dbReference>
<dbReference type="EMBL" id="BQKI01000006">
    <property type="protein sequence ID" value="GJM96602.1"/>
    <property type="molecule type" value="Genomic_DNA"/>
</dbReference>
<keyword evidence="1" id="KW-0863">Zinc-finger</keyword>
<feature type="region of interest" description="Disordered" evidence="2">
    <location>
        <begin position="78"/>
        <end position="97"/>
    </location>
</feature>
<evidence type="ECO:0000313" key="5">
    <source>
        <dbReference type="Proteomes" id="UP001054889"/>
    </source>
</evidence>
<keyword evidence="1" id="KW-0479">Metal-binding</keyword>